<dbReference type="EMBL" id="BART01037318">
    <property type="protein sequence ID" value="GAH06663.1"/>
    <property type="molecule type" value="Genomic_DNA"/>
</dbReference>
<protein>
    <submittedName>
        <fullName evidence="1">Uncharacterized protein</fullName>
    </submittedName>
</protein>
<dbReference type="AlphaFoldDB" id="X1EDC3"/>
<accession>X1EDC3</accession>
<gene>
    <name evidence="1" type="ORF">S01H4_62497</name>
</gene>
<feature type="non-terminal residue" evidence="1">
    <location>
        <position position="71"/>
    </location>
</feature>
<evidence type="ECO:0000313" key="1">
    <source>
        <dbReference type="EMBL" id="GAH06663.1"/>
    </source>
</evidence>
<sequence>MQETTLQAQGEVSEIAKSLDIELEPLDVSGKAVSEDRKKRRDLIREVKAISLLQGTLQNLLKAHGEDSILT</sequence>
<comment type="caution">
    <text evidence="1">The sequence shown here is derived from an EMBL/GenBank/DDBJ whole genome shotgun (WGS) entry which is preliminary data.</text>
</comment>
<proteinExistence type="predicted"/>
<name>X1EDC3_9ZZZZ</name>
<organism evidence="1">
    <name type="scientific">marine sediment metagenome</name>
    <dbReference type="NCBI Taxonomy" id="412755"/>
    <lineage>
        <taxon>unclassified sequences</taxon>
        <taxon>metagenomes</taxon>
        <taxon>ecological metagenomes</taxon>
    </lineage>
</organism>
<reference evidence="1" key="1">
    <citation type="journal article" date="2014" name="Front. Microbiol.">
        <title>High frequency of phylogenetically diverse reductive dehalogenase-homologous genes in deep subseafloor sedimentary metagenomes.</title>
        <authorList>
            <person name="Kawai M."/>
            <person name="Futagami T."/>
            <person name="Toyoda A."/>
            <person name="Takaki Y."/>
            <person name="Nishi S."/>
            <person name="Hori S."/>
            <person name="Arai W."/>
            <person name="Tsubouchi T."/>
            <person name="Morono Y."/>
            <person name="Uchiyama I."/>
            <person name="Ito T."/>
            <person name="Fujiyama A."/>
            <person name="Inagaki F."/>
            <person name="Takami H."/>
        </authorList>
    </citation>
    <scope>NUCLEOTIDE SEQUENCE</scope>
    <source>
        <strain evidence="1">Expedition CK06-06</strain>
    </source>
</reference>